<evidence type="ECO:0000256" key="1">
    <source>
        <dbReference type="ARBA" id="ARBA00022763"/>
    </source>
</evidence>
<comment type="caution">
    <text evidence="5">The sequence shown here is derived from an EMBL/GenBank/DDBJ whole genome shotgun (WGS) entry which is preliminary data.</text>
</comment>
<dbReference type="GO" id="GO:0043590">
    <property type="term" value="C:bacterial nucleoid"/>
    <property type="evidence" value="ECO:0007669"/>
    <property type="project" value="TreeGrafter"/>
</dbReference>
<dbReference type="Pfam" id="PF11967">
    <property type="entry name" value="RecO_N"/>
    <property type="match status" value="1"/>
</dbReference>
<feature type="domain" description="DNA replication/recombination mediator RecO N-terminal" evidence="4">
    <location>
        <begin position="5"/>
        <end position="64"/>
    </location>
</feature>
<dbReference type="GO" id="GO:0006302">
    <property type="term" value="P:double-strand break repair"/>
    <property type="evidence" value="ECO:0007669"/>
    <property type="project" value="TreeGrafter"/>
</dbReference>
<gene>
    <name evidence="5" type="ORF">A2909_01915</name>
</gene>
<dbReference type="AlphaFoldDB" id="A0A1G2LQ74"/>
<keyword evidence="1" id="KW-0227">DNA damage</keyword>
<dbReference type="PANTHER" id="PTHR33991:SF1">
    <property type="entry name" value="DNA REPAIR PROTEIN RECO"/>
    <property type="match status" value="1"/>
</dbReference>
<dbReference type="Proteomes" id="UP000178302">
    <property type="component" value="Unassembled WGS sequence"/>
</dbReference>
<evidence type="ECO:0000313" key="6">
    <source>
        <dbReference type="Proteomes" id="UP000178302"/>
    </source>
</evidence>
<dbReference type="EMBL" id="MHQZ01000024">
    <property type="protein sequence ID" value="OHA13756.1"/>
    <property type="molecule type" value="Genomic_DNA"/>
</dbReference>
<dbReference type="SUPFAM" id="SSF50249">
    <property type="entry name" value="Nucleic acid-binding proteins"/>
    <property type="match status" value="1"/>
</dbReference>
<dbReference type="PANTHER" id="PTHR33991">
    <property type="entry name" value="DNA REPAIR PROTEIN RECO"/>
    <property type="match status" value="1"/>
</dbReference>
<dbReference type="NCBIfam" id="TIGR00613">
    <property type="entry name" value="reco"/>
    <property type="match status" value="1"/>
</dbReference>
<keyword evidence="3" id="KW-0234">DNA repair</keyword>
<dbReference type="InterPro" id="IPR012340">
    <property type="entry name" value="NA-bd_OB-fold"/>
</dbReference>
<dbReference type="InterPro" id="IPR003717">
    <property type="entry name" value="RecO"/>
</dbReference>
<accession>A0A1G2LQ74</accession>
<dbReference type="GO" id="GO:0006310">
    <property type="term" value="P:DNA recombination"/>
    <property type="evidence" value="ECO:0007669"/>
    <property type="project" value="UniProtKB-KW"/>
</dbReference>
<sequence>MSYEVYQTEGIILGYKDVGEADRILSVFSENFGKIKILAKGTRLLKSKLRYHLDLFGWSRFTFISAKETWRLVDAEQIYFWGSVAFCGNKMNICGKIADLIQRMIRGEEFDGRLWGLIKNSFLFIDEKKDIRNLKDFETVFTLNFLFKLGYVSFDCGFLKPEEKETLIFLANGNEWSENILGEVRANELAMKRIIKNAFEASQL</sequence>
<evidence type="ECO:0000259" key="4">
    <source>
        <dbReference type="Pfam" id="PF11967"/>
    </source>
</evidence>
<protein>
    <submittedName>
        <fullName evidence="5">DNA repair protein RecO</fullName>
    </submittedName>
</protein>
<evidence type="ECO:0000256" key="3">
    <source>
        <dbReference type="ARBA" id="ARBA00023204"/>
    </source>
</evidence>
<name>A0A1G2LQ74_9BACT</name>
<evidence type="ECO:0000256" key="2">
    <source>
        <dbReference type="ARBA" id="ARBA00023172"/>
    </source>
</evidence>
<organism evidence="5 6">
    <name type="scientific">Candidatus Tagabacteria bacterium RIFCSPLOWO2_01_FULL_39_11</name>
    <dbReference type="NCBI Taxonomy" id="1802295"/>
    <lineage>
        <taxon>Bacteria</taxon>
        <taxon>Candidatus Tagaibacteriota</taxon>
    </lineage>
</organism>
<reference evidence="5 6" key="1">
    <citation type="journal article" date="2016" name="Nat. Commun.">
        <title>Thousands of microbial genomes shed light on interconnected biogeochemical processes in an aquifer system.</title>
        <authorList>
            <person name="Anantharaman K."/>
            <person name="Brown C.T."/>
            <person name="Hug L.A."/>
            <person name="Sharon I."/>
            <person name="Castelle C.J."/>
            <person name="Probst A.J."/>
            <person name="Thomas B.C."/>
            <person name="Singh A."/>
            <person name="Wilkins M.J."/>
            <person name="Karaoz U."/>
            <person name="Brodie E.L."/>
            <person name="Williams K.H."/>
            <person name="Hubbard S.S."/>
            <person name="Banfield J.F."/>
        </authorList>
    </citation>
    <scope>NUCLEOTIDE SEQUENCE [LARGE SCALE GENOMIC DNA]</scope>
</reference>
<dbReference type="InterPro" id="IPR022572">
    <property type="entry name" value="DNA_rep/recomb_RecO_N"/>
</dbReference>
<evidence type="ECO:0000313" key="5">
    <source>
        <dbReference type="EMBL" id="OHA13756.1"/>
    </source>
</evidence>
<keyword evidence="2" id="KW-0233">DNA recombination</keyword>
<proteinExistence type="predicted"/>
<dbReference type="Gene3D" id="2.40.50.140">
    <property type="entry name" value="Nucleic acid-binding proteins"/>
    <property type="match status" value="1"/>
</dbReference>